<evidence type="ECO:0000313" key="2">
    <source>
        <dbReference type="Proteomes" id="UP000053097"/>
    </source>
</evidence>
<dbReference type="Proteomes" id="UP000053097">
    <property type="component" value="Unassembled WGS sequence"/>
</dbReference>
<organism evidence="1 2">
    <name type="scientific">Ooceraea biroi</name>
    <name type="common">Clonal raider ant</name>
    <name type="synonym">Cerapachys biroi</name>
    <dbReference type="NCBI Taxonomy" id="2015173"/>
    <lineage>
        <taxon>Eukaryota</taxon>
        <taxon>Metazoa</taxon>
        <taxon>Ecdysozoa</taxon>
        <taxon>Arthropoda</taxon>
        <taxon>Hexapoda</taxon>
        <taxon>Insecta</taxon>
        <taxon>Pterygota</taxon>
        <taxon>Neoptera</taxon>
        <taxon>Endopterygota</taxon>
        <taxon>Hymenoptera</taxon>
        <taxon>Apocrita</taxon>
        <taxon>Aculeata</taxon>
        <taxon>Formicoidea</taxon>
        <taxon>Formicidae</taxon>
        <taxon>Dorylinae</taxon>
        <taxon>Ooceraea</taxon>
    </lineage>
</organism>
<accession>A0A026WDC7</accession>
<sequence>MARMLPVAHAARYACQATRNQARPRWGTIDKFQVPTSSRQVTTPLHYLRGRAAPYARINRRCRDQDATSARINARTASAATTARVAAIPDAKINAAANRAESARASKALAIVN</sequence>
<evidence type="ECO:0000313" key="1">
    <source>
        <dbReference type="EMBL" id="EZA53968.1"/>
    </source>
</evidence>
<gene>
    <name evidence="1" type="ORF">X777_05811</name>
</gene>
<dbReference type="EMBL" id="KK107261">
    <property type="protein sequence ID" value="EZA53968.1"/>
    <property type="molecule type" value="Genomic_DNA"/>
</dbReference>
<dbReference type="AlphaFoldDB" id="A0A026WDC7"/>
<name>A0A026WDC7_OOCBI</name>
<reference evidence="1 2" key="1">
    <citation type="journal article" date="2014" name="Curr. Biol.">
        <title>The genome of the clonal raider ant Cerapachys biroi.</title>
        <authorList>
            <person name="Oxley P.R."/>
            <person name="Ji L."/>
            <person name="Fetter-Pruneda I."/>
            <person name="McKenzie S.K."/>
            <person name="Li C."/>
            <person name="Hu H."/>
            <person name="Zhang G."/>
            <person name="Kronauer D.J."/>
        </authorList>
    </citation>
    <scope>NUCLEOTIDE SEQUENCE [LARGE SCALE GENOMIC DNA]</scope>
</reference>
<keyword evidence="2" id="KW-1185">Reference proteome</keyword>
<proteinExistence type="predicted"/>
<protein>
    <submittedName>
        <fullName evidence="1">Uncharacterized protein</fullName>
    </submittedName>
</protein>